<dbReference type="PROSITE" id="PS50002">
    <property type="entry name" value="SH3"/>
    <property type="match status" value="1"/>
</dbReference>
<evidence type="ECO:0000256" key="5">
    <source>
        <dbReference type="ARBA" id="ARBA00022553"/>
    </source>
</evidence>
<protein>
    <recommendedName>
        <fullName evidence="9">Osteoclast-stimulating factor 1</fullName>
    </recommendedName>
</protein>
<feature type="compositionally biased region" description="Polar residues" evidence="11">
    <location>
        <begin position="408"/>
        <end position="417"/>
    </location>
</feature>
<dbReference type="Pfam" id="PF14604">
    <property type="entry name" value="SH3_9"/>
    <property type="match status" value="1"/>
</dbReference>
<dbReference type="InterPro" id="IPR028455">
    <property type="entry name" value="ABI3_SH3"/>
</dbReference>
<sequence>MKNQNLDLEVAKILEDAPSSRKALRENYDNLLNVADYCCSNYTQTGEGGLRALEETKQFTTQSLASVAYQISTLASSVLRLLDAQTDQLCGLESSINLIGQTVEMHKEKVARREIGILTTIRRVPRGHKIIPPTAAQLRPPYSRQPISYHELDGLGHGMKISGKQPDKMGTIRKHGSSVRANKIPEPVQCPTAPPVGGSSFGKPVAPPTIPPAWQAPPECDMIEDLLNDSLPPPLTADLEAAQDNGVASMLTPPPPPPPVALGEGMAPPPPPPPPPPVALGGGMAPPPPDAFGSGMAPPPPDVLGGGMAPPPPPPPPQNFSGVQINSTAPPSAPTSVPPTSLETVLEESSLPSPSPPHYHSDEDILPPPPSDGLELPPPPPPPVDTQEVEVIPPSTRKRLCRFPPSCRSASLRVSSGPASRCSYTRSLFLPAVQSLMIPPPPPYPPPGAPRRLPSSSSAQRCLPARLDHLDLEIPAPPPMLGNEGEFDDFMPPLPPPADYDAPPEHLEKVVALYSYEASKPDDLSLTEGDIILLTHRHDDGWCEGVLNGKHGFFPENYVQLCS</sequence>
<evidence type="ECO:0000256" key="4">
    <source>
        <dbReference type="ARBA" id="ARBA00022490"/>
    </source>
</evidence>
<keyword evidence="3 10" id="KW-0728">SH3 domain</keyword>
<feature type="compositionally biased region" description="Pro residues" evidence="11">
    <location>
        <begin position="439"/>
        <end position="449"/>
    </location>
</feature>
<evidence type="ECO:0000313" key="14">
    <source>
        <dbReference type="Proteomes" id="UP000261560"/>
    </source>
</evidence>
<evidence type="ECO:0000256" key="8">
    <source>
        <dbReference type="ARBA" id="ARBA00037432"/>
    </source>
</evidence>
<dbReference type="PANTHER" id="PTHR10460">
    <property type="entry name" value="ABL INTERACTOR FAMILY MEMBER"/>
    <property type="match status" value="1"/>
</dbReference>
<keyword evidence="5" id="KW-0597">Phosphoprotein</keyword>
<dbReference type="InterPro" id="IPR036028">
    <property type="entry name" value="SH3-like_dom_sf"/>
</dbReference>
<dbReference type="GO" id="GO:0031209">
    <property type="term" value="C:SCAR complex"/>
    <property type="evidence" value="ECO:0007669"/>
    <property type="project" value="TreeGrafter"/>
</dbReference>
<dbReference type="PANTHER" id="PTHR10460:SF60">
    <property type="entry name" value="ABI GENE FAMILY MEMBER 3"/>
    <property type="match status" value="1"/>
</dbReference>
<evidence type="ECO:0000259" key="12">
    <source>
        <dbReference type="PROSITE" id="PS50002"/>
    </source>
</evidence>
<dbReference type="GeneTree" id="ENSGT00940000154811"/>
<dbReference type="Proteomes" id="UP000261560">
    <property type="component" value="Unplaced"/>
</dbReference>
<feature type="compositionally biased region" description="Low complexity" evidence="11">
    <location>
        <begin position="338"/>
        <end position="352"/>
    </location>
</feature>
<feature type="region of interest" description="Disordered" evidence="11">
    <location>
        <begin position="439"/>
        <end position="459"/>
    </location>
</feature>
<dbReference type="OMA" id="NVAYHIQ"/>
<dbReference type="RefSeq" id="XP_036073063.1">
    <property type="nucleotide sequence ID" value="XM_036217170.1"/>
</dbReference>
<keyword evidence="7" id="KW-0175">Coiled coil</keyword>
<keyword evidence="14" id="KW-1185">Reference proteome</keyword>
<keyword evidence="6" id="KW-0040">ANK repeat</keyword>
<evidence type="ECO:0000256" key="3">
    <source>
        <dbReference type="ARBA" id="ARBA00022443"/>
    </source>
</evidence>
<dbReference type="InterPro" id="IPR001452">
    <property type="entry name" value="SH3_domain"/>
</dbReference>
<dbReference type="STRING" id="30732.ENSOMEP00000024020"/>
<dbReference type="Gene3D" id="2.30.30.40">
    <property type="entry name" value="SH3 Domains"/>
    <property type="match status" value="1"/>
</dbReference>
<dbReference type="AlphaFoldDB" id="A0A3B3D3L6"/>
<comment type="function">
    <text evidence="8">Induces bone resorption, acting probably through a signaling cascade which results in the secretion of factor(s) enhancing osteoclast formation and activity.</text>
</comment>
<dbReference type="PRINTS" id="PR00499">
    <property type="entry name" value="P67PHOX"/>
</dbReference>
<dbReference type="CTD" id="767807"/>
<proteinExistence type="inferred from homology"/>
<comment type="similarity">
    <text evidence="2">Belongs to the ABI family.</text>
</comment>
<organism evidence="13 14">
    <name type="scientific">Oryzias melastigma</name>
    <name type="common">Marine medaka</name>
    <dbReference type="NCBI Taxonomy" id="30732"/>
    <lineage>
        <taxon>Eukaryota</taxon>
        <taxon>Metazoa</taxon>
        <taxon>Chordata</taxon>
        <taxon>Craniata</taxon>
        <taxon>Vertebrata</taxon>
        <taxon>Euteleostomi</taxon>
        <taxon>Actinopterygii</taxon>
        <taxon>Neopterygii</taxon>
        <taxon>Teleostei</taxon>
        <taxon>Neoteleostei</taxon>
        <taxon>Acanthomorphata</taxon>
        <taxon>Ovalentaria</taxon>
        <taxon>Atherinomorphae</taxon>
        <taxon>Beloniformes</taxon>
        <taxon>Adrianichthyidae</taxon>
        <taxon>Oryziinae</taxon>
        <taxon>Oryzias</taxon>
    </lineage>
</organism>
<name>A0A3B3D3L6_ORYME</name>
<evidence type="ECO:0000256" key="9">
    <source>
        <dbReference type="ARBA" id="ARBA00040640"/>
    </source>
</evidence>
<evidence type="ECO:0000256" key="11">
    <source>
        <dbReference type="SAM" id="MobiDB-lite"/>
    </source>
</evidence>
<dbReference type="KEGG" id="oml:112153933"/>
<accession>A0A3B3D3L6</accession>
<evidence type="ECO:0000256" key="7">
    <source>
        <dbReference type="ARBA" id="ARBA00023054"/>
    </source>
</evidence>
<reference evidence="13" key="2">
    <citation type="submission" date="2025-09" db="UniProtKB">
        <authorList>
            <consortium name="Ensembl"/>
        </authorList>
    </citation>
    <scope>IDENTIFICATION</scope>
</reference>
<dbReference type="GO" id="GO:0035591">
    <property type="term" value="F:signaling adaptor activity"/>
    <property type="evidence" value="ECO:0007669"/>
    <property type="project" value="TreeGrafter"/>
</dbReference>
<feature type="domain" description="SH3" evidence="12">
    <location>
        <begin position="505"/>
        <end position="563"/>
    </location>
</feature>
<feature type="compositionally biased region" description="Pro residues" evidence="11">
    <location>
        <begin position="366"/>
        <end position="384"/>
    </location>
</feature>
<dbReference type="InterPro" id="IPR028457">
    <property type="entry name" value="ABI"/>
</dbReference>
<dbReference type="Gene3D" id="6.10.140.1620">
    <property type="match status" value="1"/>
</dbReference>
<comment type="subcellular location">
    <subcellularLocation>
        <location evidence="1">Cytoplasm</location>
    </subcellularLocation>
</comment>
<dbReference type="GO" id="GO:0098858">
    <property type="term" value="C:actin-based cell projection"/>
    <property type="evidence" value="ECO:0007669"/>
    <property type="project" value="TreeGrafter"/>
</dbReference>
<evidence type="ECO:0000313" key="13">
    <source>
        <dbReference type="Ensembl" id="ENSOMEP00000024020.1"/>
    </source>
</evidence>
<evidence type="ECO:0000256" key="6">
    <source>
        <dbReference type="ARBA" id="ARBA00023043"/>
    </source>
</evidence>
<dbReference type="PRINTS" id="PR00452">
    <property type="entry name" value="SH3DOMAIN"/>
</dbReference>
<dbReference type="GO" id="GO:0017124">
    <property type="term" value="F:SH3 domain binding"/>
    <property type="evidence" value="ECO:0007669"/>
    <property type="project" value="TreeGrafter"/>
</dbReference>
<feature type="region of interest" description="Disordered" evidence="11">
    <location>
        <begin position="247"/>
        <end position="417"/>
    </location>
</feature>
<dbReference type="FunFam" id="2.30.30.40:FF:000072">
    <property type="entry name" value="Unconventional Myosin IB"/>
    <property type="match status" value="1"/>
</dbReference>
<dbReference type="SUPFAM" id="SSF50044">
    <property type="entry name" value="SH3-domain"/>
    <property type="match status" value="1"/>
</dbReference>
<dbReference type="PaxDb" id="30732-ENSOMEP00000024020"/>
<dbReference type="Ensembl" id="ENSOMET00000010736.1">
    <property type="protein sequence ID" value="ENSOMEP00000024020.1"/>
    <property type="gene ID" value="ENSOMEG00000004411.1"/>
</dbReference>
<evidence type="ECO:0000256" key="2">
    <source>
        <dbReference type="ARBA" id="ARBA00010020"/>
    </source>
</evidence>
<dbReference type="SMART" id="SM00326">
    <property type="entry name" value="SH3"/>
    <property type="match status" value="1"/>
</dbReference>
<feature type="compositionally biased region" description="Pro residues" evidence="11">
    <location>
        <begin position="267"/>
        <end position="278"/>
    </location>
</feature>
<feature type="compositionally biased region" description="Pro residues" evidence="11">
    <location>
        <begin position="309"/>
        <end position="318"/>
    </location>
</feature>
<dbReference type="GeneID" id="112153933"/>
<dbReference type="GO" id="GO:0001764">
    <property type="term" value="P:neuron migration"/>
    <property type="evidence" value="ECO:0007669"/>
    <property type="project" value="TreeGrafter"/>
</dbReference>
<evidence type="ECO:0000256" key="10">
    <source>
        <dbReference type="PROSITE-ProRule" id="PRU00192"/>
    </source>
</evidence>
<reference evidence="13" key="1">
    <citation type="submission" date="2025-08" db="UniProtKB">
        <authorList>
            <consortium name="Ensembl"/>
        </authorList>
    </citation>
    <scope>IDENTIFICATION</scope>
</reference>
<dbReference type="InterPro" id="IPR012849">
    <property type="entry name" value="Abl-interactor_HHR_dom"/>
</dbReference>
<dbReference type="CDD" id="cd11826">
    <property type="entry name" value="SH3_Abi"/>
    <property type="match status" value="1"/>
</dbReference>
<keyword evidence="4" id="KW-0963">Cytoplasm</keyword>
<evidence type="ECO:0000256" key="1">
    <source>
        <dbReference type="ARBA" id="ARBA00004496"/>
    </source>
</evidence>
<dbReference type="GO" id="GO:0030027">
    <property type="term" value="C:lamellipodium"/>
    <property type="evidence" value="ECO:0007669"/>
    <property type="project" value="TreeGrafter"/>
</dbReference>
<dbReference type="Pfam" id="PF07815">
    <property type="entry name" value="Abi_HHR"/>
    <property type="match status" value="1"/>
</dbReference>
<dbReference type="OrthoDB" id="2159336at2759"/>